<proteinExistence type="predicted"/>
<evidence type="ECO:0000256" key="1">
    <source>
        <dbReference type="SAM" id="SignalP"/>
    </source>
</evidence>
<evidence type="ECO:0000313" key="3">
    <source>
        <dbReference type="Proteomes" id="UP000663570"/>
    </source>
</evidence>
<dbReference type="RefSeq" id="WP_206252481.1">
    <property type="nucleotide sequence ID" value="NZ_CP071060.1"/>
</dbReference>
<dbReference type="Proteomes" id="UP000663570">
    <property type="component" value="Chromosome"/>
</dbReference>
<protein>
    <submittedName>
        <fullName evidence="2">Uncharacterized protein</fullName>
    </submittedName>
</protein>
<name>A0ABX7M084_9RHOO</name>
<keyword evidence="1" id="KW-0732">Signal</keyword>
<gene>
    <name evidence="2" type="ORF">JY500_11615</name>
</gene>
<dbReference type="EMBL" id="CP071060">
    <property type="protein sequence ID" value="QSI75174.1"/>
    <property type="molecule type" value="Genomic_DNA"/>
</dbReference>
<keyword evidence="3" id="KW-1185">Reference proteome</keyword>
<organism evidence="2 3">
    <name type="scientific">Niveibacterium microcysteis</name>
    <dbReference type="NCBI Taxonomy" id="2811415"/>
    <lineage>
        <taxon>Bacteria</taxon>
        <taxon>Pseudomonadati</taxon>
        <taxon>Pseudomonadota</taxon>
        <taxon>Betaproteobacteria</taxon>
        <taxon>Rhodocyclales</taxon>
        <taxon>Rhodocyclaceae</taxon>
        <taxon>Niveibacterium</taxon>
    </lineage>
</organism>
<sequence length="131" mass="14144">MPRGHRLLAAASLALLLIAFALLAMAWPPAQRYQNLIAVSWGDGTQGKALYGAYVYAEPDGAGVRVTATVYVGRPTLWQSYEHTPIVLGTAADDIEAVARWGHIAWSEQGVTFGTGADARTIPRLDLESHR</sequence>
<evidence type="ECO:0000313" key="2">
    <source>
        <dbReference type="EMBL" id="QSI75174.1"/>
    </source>
</evidence>
<reference evidence="2 3" key="1">
    <citation type="submission" date="2021-02" db="EMBL/GenBank/DDBJ databases">
        <title>Niveibacterium changnyeongensis HC41.</title>
        <authorList>
            <person name="Kang M."/>
        </authorList>
    </citation>
    <scope>NUCLEOTIDE SEQUENCE [LARGE SCALE GENOMIC DNA]</scope>
    <source>
        <strain evidence="2 3">HC41</strain>
    </source>
</reference>
<feature type="signal peptide" evidence="1">
    <location>
        <begin position="1"/>
        <end position="26"/>
    </location>
</feature>
<accession>A0ABX7M084</accession>
<feature type="chain" id="PRO_5046326932" evidence="1">
    <location>
        <begin position="27"/>
        <end position="131"/>
    </location>
</feature>